<feature type="transmembrane region" description="Helical" evidence="1">
    <location>
        <begin position="6"/>
        <end position="24"/>
    </location>
</feature>
<reference evidence="2" key="1">
    <citation type="journal article" date="2021" name="PeerJ">
        <title>Extensive microbial diversity within the chicken gut microbiome revealed by metagenomics and culture.</title>
        <authorList>
            <person name="Gilroy R."/>
            <person name="Ravi A."/>
            <person name="Getino M."/>
            <person name="Pursley I."/>
            <person name="Horton D.L."/>
            <person name="Alikhan N.F."/>
            <person name="Baker D."/>
            <person name="Gharbi K."/>
            <person name="Hall N."/>
            <person name="Watson M."/>
            <person name="Adriaenssens E.M."/>
            <person name="Foster-Nyarko E."/>
            <person name="Jarju S."/>
            <person name="Secka A."/>
            <person name="Antonio M."/>
            <person name="Oren A."/>
            <person name="Chaudhuri R.R."/>
            <person name="La Ragione R."/>
            <person name="Hildebrand F."/>
            <person name="Pallen M.J."/>
        </authorList>
    </citation>
    <scope>NUCLEOTIDE SEQUENCE</scope>
    <source>
        <strain evidence="2">ChiGjej1B1-18357</strain>
    </source>
</reference>
<evidence type="ECO:0000313" key="2">
    <source>
        <dbReference type="EMBL" id="HJE91448.1"/>
    </source>
</evidence>
<comment type="caution">
    <text evidence="2">The sequence shown here is derived from an EMBL/GenBank/DDBJ whole genome shotgun (WGS) entry which is preliminary data.</text>
</comment>
<proteinExistence type="predicted"/>
<accession>A0A921F6S3</accession>
<keyword evidence="1" id="KW-0812">Transmembrane</keyword>
<dbReference type="EMBL" id="DYXM01000211">
    <property type="protein sequence ID" value="HJE91448.1"/>
    <property type="molecule type" value="Genomic_DNA"/>
</dbReference>
<evidence type="ECO:0000313" key="3">
    <source>
        <dbReference type="Proteomes" id="UP000776650"/>
    </source>
</evidence>
<dbReference type="Proteomes" id="UP000776650">
    <property type="component" value="Unassembled WGS sequence"/>
</dbReference>
<keyword evidence="1" id="KW-0472">Membrane</keyword>
<evidence type="ECO:0000256" key="1">
    <source>
        <dbReference type="SAM" id="Phobius"/>
    </source>
</evidence>
<keyword evidence="1" id="KW-1133">Transmembrane helix</keyword>
<feature type="transmembrane region" description="Helical" evidence="1">
    <location>
        <begin position="51"/>
        <end position="72"/>
    </location>
</feature>
<dbReference type="RefSeq" id="WP_303913809.1">
    <property type="nucleotide sequence ID" value="NZ_DYXM01000211.1"/>
</dbReference>
<name>A0A921F6S3_9ACTN</name>
<organism evidence="2 3">
    <name type="scientific">Dietzia timorensis</name>
    <dbReference type="NCBI Taxonomy" id="499555"/>
    <lineage>
        <taxon>Bacteria</taxon>
        <taxon>Bacillati</taxon>
        <taxon>Actinomycetota</taxon>
        <taxon>Actinomycetes</taxon>
        <taxon>Mycobacteriales</taxon>
        <taxon>Dietziaceae</taxon>
        <taxon>Dietzia</taxon>
    </lineage>
</organism>
<sequence>MWGLVVFVNLFALVVAAGVAGAALPRKARKARSRGNGAPDTSASTRQNFPWFWVVFPFTCFSAATAFSMTFLPPLSLTGSRHYADYLEPDAFTIANALSAVFIIATVLGAGLSIWAWKARRI</sequence>
<gene>
    <name evidence="2" type="ORF">K8V11_10615</name>
</gene>
<feature type="transmembrane region" description="Helical" evidence="1">
    <location>
        <begin position="92"/>
        <end position="117"/>
    </location>
</feature>
<protein>
    <submittedName>
        <fullName evidence="2">Uncharacterized protein</fullName>
    </submittedName>
</protein>
<dbReference type="AlphaFoldDB" id="A0A921F6S3"/>
<reference evidence="2" key="2">
    <citation type="submission" date="2021-09" db="EMBL/GenBank/DDBJ databases">
        <authorList>
            <person name="Gilroy R."/>
        </authorList>
    </citation>
    <scope>NUCLEOTIDE SEQUENCE</scope>
    <source>
        <strain evidence="2">ChiGjej1B1-18357</strain>
    </source>
</reference>